<sequence length="822" mass="82454">MTSLARWACFITHDWGSDELGRDNHERAGRVAAALQEAGLAVWFDENELSGDVNAQMAEGIEESATVAVMVTSRYVTKVTGRGPSGANDNCKYEFDYALLRKGVERMIPIVMEPRCRNTSEWKGAVGGKLGPKLYIDLSEDGPAFEAGIDRLIDEIVKLAGAELPDSSGSELGAGHPQPRRATGIADVSTKPLATLDDREVCALLDGLRLNALAKTCKQHAITGADLACASDADLAHLGVALPMQRRRLLAQIDALRRTGVRLDALRGPTAGGASGGAGDEAPPPVQPRHAAGPSSEALRAMPWADLVATLRAAGRADTRTAERCLRVVVARASDGVNGEGGCGSAARGAAADAGAFGALVEAMGEHAAHAGVQELACAALIQLAAGADAAGISRKQAAADAGALGALVGALTAHREHVGVALSASWAIGNLCIGTDAAGLARKQAAADAGALGALVGALGEHSARANICEQAIKALGNLVATAATTTAASSPTAAAASTAAAAPRARTEESVDGALAAAVTDASLLALDRQRDALDAGVLGPLLAAMRKHAAHVGVQRFACMLLLNLASLADQTNGGLARRQAIVASGATALVVEALRAHRSGDAKTAEWAAQLIGVLVAGVDHAAPARKRAAIDAGALGALLGALSAPAPDQNGGAAHPPAVVENALRSLGAIIAGPDVPGPAGAAARAQAAVNAGARTTLDRIAAGALSDSLVAARAREVGELIRGLLAHAAHADVPSVGAAPSVGSARRRAGAAYAPREPSFGGAADADGAHPLELSALNSSAAPLGALLTPVVPAEAVATLDAAQSRKARRVPAPQP</sequence>
<dbReference type="OrthoDB" id="2148946at2759"/>
<name>A0A8J5XFL5_DIALT</name>
<evidence type="ECO:0000259" key="10">
    <source>
        <dbReference type="PROSITE" id="PS50105"/>
    </source>
</evidence>
<dbReference type="SMART" id="SM00454">
    <property type="entry name" value="SAM"/>
    <property type="match status" value="1"/>
</dbReference>
<gene>
    <name evidence="11" type="ORF">KFE25_014034</name>
</gene>
<keyword evidence="6" id="KW-0520">NAD</keyword>
<dbReference type="AlphaFoldDB" id="A0A8J5XFL5"/>
<dbReference type="EMBL" id="JAGTXO010000023">
    <property type="protein sequence ID" value="KAG8462015.1"/>
    <property type="molecule type" value="Genomic_DNA"/>
</dbReference>
<evidence type="ECO:0000256" key="1">
    <source>
        <dbReference type="ARBA" id="ARBA00008291"/>
    </source>
</evidence>
<dbReference type="Proteomes" id="UP000751190">
    <property type="component" value="Unassembled WGS sequence"/>
</dbReference>
<dbReference type="PANTHER" id="PTHR22895:SF0">
    <property type="entry name" value="ARMADILLO REPEAT-CONTAINING PROTEIN 6"/>
    <property type="match status" value="1"/>
</dbReference>
<dbReference type="SUPFAM" id="SSF48371">
    <property type="entry name" value="ARM repeat"/>
    <property type="match status" value="1"/>
</dbReference>
<evidence type="ECO:0000256" key="4">
    <source>
        <dbReference type="ARBA" id="ARBA00022737"/>
    </source>
</evidence>
<dbReference type="InterPro" id="IPR011989">
    <property type="entry name" value="ARM-like"/>
</dbReference>
<dbReference type="SUPFAM" id="SSF52200">
    <property type="entry name" value="Toll/Interleukin receptor TIR domain"/>
    <property type="match status" value="1"/>
</dbReference>
<comment type="similarity">
    <text evidence="1">Belongs to the SARM1 family.</text>
</comment>
<accession>A0A8J5XFL5</accession>
<dbReference type="InterPro" id="IPR013761">
    <property type="entry name" value="SAM/pointed_sf"/>
</dbReference>
<dbReference type="CDD" id="cd09487">
    <property type="entry name" value="SAM_superfamily"/>
    <property type="match status" value="1"/>
</dbReference>
<organism evidence="11 12">
    <name type="scientific">Diacronema lutheri</name>
    <name type="common">Unicellular marine alga</name>
    <name type="synonym">Monochrysis lutheri</name>
    <dbReference type="NCBI Taxonomy" id="2081491"/>
    <lineage>
        <taxon>Eukaryota</taxon>
        <taxon>Haptista</taxon>
        <taxon>Haptophyta</taxon>
        <taxon>Pavlovophyceae</taxon>
        <taxon>Pavlovales</taxon>
        <taxon>Pavlovaceae</taxon>
        <taxon>Diacronema</taxon>
    </lineage>
</organism>
<evidence type="ECO:0000256" key="2">
    <source>
        <dbReference type="ARBA" id="ARBA00011982"/>
    </source>
</evidence>
<proteinExistence type="inferred from homology"/>
<dbReference type="Pfam" id="PF07647">
    <property type="entry name" value="SAM_2"/>
    <property type="match status" value="1"/>
</dbReference>
<dbReference type="InterPro" id="IPR000225">
    <property type="entry name" value="Armadillo"/>
</dbReference>
<dbReference type="InterPro" id="IPR035897">
    <property type="entry name" value="Toll_tir_struct_dom_sf"/>
</dbReference>
<dbReference type="InterPro" id="IPR001660">
    <property type="entry name" value="SAM"/>
</dbReference>
<evidence type="ECO:0000313" key="11">
    <source>
        <dbReference type="EMBL" id="KAG8462015.1"/>
    </source>
</evidence>
<dbReference type="GO" id="GO:0061809">
    <property type="term" value="F:NAD+ nucleosidase activity, cyclic ADP-ribose generating"/>
    <property type="evidence" value="ECO:0007669"/>
    <property type="project" value="UniProtKB-EC"/>
</dbReference>
<dbReference type="EC" id="3.2.2.6" evidence="2"/>
<dbReference type="Pfam" id="PF13676">
    <property type="entry name" value="TIR_2"/>
    <property type="match status" value="1"/>
</dbReference>
<protein>
    <recommendedName>
        <fullName evidence="2">ADP-ribosyl cyclase/cyclic ADP-ribose hydrolase</fullName>
        <ecNumber evidence="2">3.2.2.6</ecNumber>
    </recommendedName>
</protein>
<feature type="domain" description="SAM" evidence="10">
    <location>
        <begin position="196"/>
        <end position="259"/>
    </location>
</feature>
<keyword evidence="12" id="KW-1185">Reference proteome</keyword>
<dbReference type="Gene3D" id="1.25.10.10">
    <property type="entry name" value="Leucine-rich Repeat Variant"/>
    <property type="match status" value="2"/>
</dbReference>
<keyword evidence="3" id="KW-0399">Innate immunity</keyword>
<dbReference type="Gene3D" id="3.40.50.10140">
    <property type="entry name" value="Toll/interleukin-1 receptor homology (TIR) domain"/>
    <property type="match status" value="1"/>
</dbReference>
<dbReference type="SMART" id="SM00185">
    <property type="entry name" value="ARM"/>
    <property type="match status" value="6"/>
</dbReference>
<dbReference type="InterPro" id="IPR016024">
    <property type="entry name" value="ARM-type_fold"/>
</dbReference>
<dbReference type="Gene3D" id="1.10.150.50">
    <property type="entry name" value="Transcription Factor, Ets-1"/>
    <property type="match status" value="1"/>
</dbReference>
<evidence type="ECO:0000256" key="3">
    <source>
        <dbReference type="ARBA" id="ARBA00022588"/>
    </source>
</evidence>
<evidence type="ECO:0000256" key="6">
    <source>
        <dbReference type="ARBA" id="ARBA00023027"/>
    </source>
</evidence>
<evidence type="ECO:0000256" key="7">
    <source>
        <dbReference type="ARBA" id="ARBA00047304"/>
    </source>
</evidence>
<dbReference type="GO" id="GO:0007165">
    <property type="term" value="P:signal transduction"/>
    <property type="evidence" value="ECO:0007669"/>
    <property type="project" value="InterPro"/>
</dbReference>
<dbReference type="PANTHER" id="PTHR22895">
    <property type="entry name" value="ARMADILLO REPEAT-CONTAINING PROTEIN 6"/>
    <property type="match status" value="1"/>
</dbReference>
<dbReference type="GO" id="GO:0045087">
    <property type="term" value="P:innate immune response"/>
    <property type="evidence" value="ECO:0007669"/>
    <property type="project" value="UniProtKB-KW"/>
</dbReference>
<dbReference type="PROSITE" id="PS50105">
    <property type="entry name" value="SAM_DOMAIN"/>
    <property type="match status" value="1"/>
</dbReference>
<reference evidence="11" key="1">
    <citation type="submission" date="2021-05" db="EMBL/GenBank/DDBJ databases">
        <title>The genome of the haptophyte Pavlova lutheri (Diacronema luteri, Pavlovales) - a model for lipid biosynthesis in eukaryotic algae.</title>
        <authorList>
            <person name="Hulatt C.J."/>
            <person name="Posewitz M.C."/>
        </authorList>
    </citation>
    <scope>NUCLEOTIDE SEQUENCE</scope>
    <source>
        <strain evidence="11">NIVA-4/92</strain>
    </source>
</reference>
<evidence type="ECO:0000256" key="8">
    <source>
        <dbReference type="PROSITE-ProRule" id="PRU00259"/>
    </source>
</evidence>
<comment type="catalytic activity">
    <reaction evidence="7">
        <text>NAD(+) + H2O = ADP-D-ribose + nicotinamide + H(+)</text>
        <dbReference type="Rhea" id="RHEA:16301"/>
        <dbReference type="ChEBI" id="CHEBI:15377"/>
        <dbReference type="ChEBI" id="CHEBI:15378"/>
        <dbReference type="ChEBI" id="CHEBI:17154"/>
        <dbReference type="ChEBI" id="CHEBI:57540"/>
        <dbReference type="ChEBI" id="CHEBI:57967"/>
        <dbReference type="EC" id="3.2.2.6"/>
    </reaction>
    <physiologicalReaction direction="left-to-right" evidence="7">
        <dbReference type="Rhea" id="RHEA:16302"/>
    </physiologicalReaction>
</comment>
<comment type="caution">
    <text evidence="11">The sequence shown here is derived from an EMBL/GenBank/DDBJ whole genome shotgun (WGS) entry which is preliminary data.</text>
</comment>
<dbReference type="InterPro" id="IPR000157">
    <property type="entry name" value="TIR_dom"/>
</dbReference>
<feature type="region of interest" description="Disordered" evidence="9">
    <location>
        <begin position="266"/>
        <end position="297"/>
    </location>
</feature>
<keyword evidence="5" id="KW-0391">Immunity</keyword>
<feature type="compositionally biased region" description="Gly residues" evidence="9">
    <location>
        <begin position="270"/>
        <end position="279"/>
    </location>
</feature>
<feature type="repeat" description="ARM" evidence="8">
    <location>
        <begin position="451"/>
        <end position="480"/>
    </location>
</feature>
<dbReference type="SUPFAM" id="SSF47769">
    <property type="entry name" value="SAM/Pointed domain"/>
    <property type="match status" value="1"/>
</dbReference>
<evidence type="ECO:0000256" key="5">
    <source>
        <dbReference type="ARBA" id="ARBA00022859"/>
    </source>
</evidence>
<evidence type="ECO:0000256" key="9">
    <source>
        <dbReference type="SAM" id="MobiDB-lite"/>
    </source>
</evidence>
<evidence type="ECO:0000313" key="12">
    <source>
        <dbReference type="Proteomes" id="UP000751190"/>
    </source>
</evidence>
<dbReference type="PROSITE" id="PS50176">
    <property type="entry name" value="ARM_REPEAT"/>
    <property type="match status" value="1"/>
</dbReference>
<keyword evidence="4" id="KW-0677">Repeat</keyword>